<dbReference type="Pfam" id="PF12833">
    <property type="entry name" value="HTH_18"/>
    <property type="match status" value="1"/>
</dbReference>
<dbReference type="RefSeq" id="WP_324180287.1">
    <property type="nucleotide sequence ID" value="NZ_BAABAW010000024.1"/>
</dbReference>
<organism evidence="6 7">
    <name type="scientific">Aquimarina gracilis</name>
    <dbReference type="NCBI Taxonomy" id="874422"/>
    <lineage>
        <taxon>Bacteria</taxon>
        <taxon>Pseudomonadati</taxon>
        <taxon>Bacteroidota</taxon>
        <taxon>Flavobacteriia</taxon>
        <taxon>Flavobacteriales</taxon>
        <taxon>Flavobacteriaceae</taxon>
        <taxon>Aquimarina</taxon>
    </lineage>
</organism>
<feature type="transmembrane region" description="Helical" evidence="4">
    <location>
        <begin position="70"/>
        <end position="88"/>
    </location>
</feature>
<keyword evidence="4" id="KW-0812">Transmembrane</keyword>
<proteinExistence type="predicted"/>
<dbReference type="PANTHER" id="PTHR43280:SF29">
    <property type="entry name" value="ARAC-FAMILY TRANSCRIPTIONAL REGULATOR"/>
    <property type="match status" value="1"/>
</dbReference>
<dbReference type="Gene3D" id="1.10.10.60">
    <property type="entry name" value="Homeodomain-like"/>
    <property type="match status" value="1"/>
</dbReference>
<evidence type="ECO:0000256" key="4">
    <source>
        <dbReference type="SAM" id="Phobius"/>
    </source>
</evidence>
<feature type="transmembrane region" description="Helical" evidence="4">
    <location>
        <begin position="177"/>
        <end position="198"/>
    </location>
</feature>
<dbReference type="EMBL" id="JAYKLX010000005">
    <property type="protein sequence ID" value="MEB3346263.1"/>
    <property type="molecule type" value="Genomic_DNA"/>
</dbReference>
<name>A0ABU5ZWN4_9FLAO</name>
<feature type="transmembrane region" description="Helical" evidence="4">
    <location>
        <begin position="210"/>
        <end position="229"/>
    </location>
</feature>
<keyword evidence="7" id="KW-1185">Reference proteome</keyword>
<dbReference type="SMART" id="SM00342">
    <property type="entry name" value="HTH_ARAC"/>
    <property type="match status" value="1"/>
</dbReference>
<accession>A0ABU5ZWN4</accession>
<feature type="transmembrane region" description="Helical" evidence="4">
    <location>
        <begin position="100"/>
        <end position="121"/>
    </location>
</feature>
<dbReference type="InterPro" id="IPR018060">
    <property type="entry name" value="HTH_AraC"/>
</dbReference>
<gene>
    <name evidence="6" type="ORF">U6A24_12365</name>
</gene>
<sequence>MDLILDFFLVSGIVIIAIILLQLFKVKHKELPQKVLIVLFLLLFFVAIHFYALLHNIIWLIHLCFLPNDITTTILGPLLFLYVKTLFLKEDGLVKNTLGHFIPAFLFALGITIPTMLFNIFKIDTLAYTHTNFIRTIIRFESLYFTLYLFISLQLLSRYRKLSKQKYSNLTQYDFNWIKIMFLSALFIMSIDIGIKLYESFWGDLSWNADYISVLCMIVLVSFLGYYGVNQSKVLLPSFLLNKEKALNIEKTKDKTLSPNKKEEFETLKHKLEQVLHTDRPYLDEDLTLGKLAQQVSTKDKILSTLLNQYLNTTFYDLINKYRVDAVKEKINLDSYKNYSLFGIACECGFKSRTSFNRIFKKHTGFSPSEFKNNTL</sequence>
<reference evidence="6 7" key="1">
    <citation type="journal article" date="2013" name="Int. J. Syst. Evol. Microbiol.">
        <title>Aquimarina gracilis sp. nov., isolated from the gut microflora of a mussel, Mytilus coruscus, and emended description of Aquimarina spongiae.</title>
        <authorList>
            <person name="Park S.C."/>
            <person name="Choe H.N."/>
            <person name="Baik K.S."/>
            <person name="Seong C.N."/>
        </authorList>
    </citation>
    <scope>NUCLEOTIDE SEQUENCE [LARGE SCALE GENOMIC DNA]</scope>
    <source>
        <strain evidence="6 7">PSC32</strain>
    </source>
</reference>
<comment type="caution">
    <text evidence="6">The sequence shown here is derived from an EMBL/GenBank/DDBJ whole genome shotgun (WGS) entry which is preliminary data.</text>
</comment>
<feature type="transmembrane region" description="Helical" evidence="4">
    <location>
        <begin position="6"/>
        <end position="24"/>
    </location>
</feature>
<keyword evidence="3" id="KW-0804">Transcription</keyword>
<evidence type="ECO:0000313" key="7">
    <source>
        <dbReference type="Proteomes" id="UP001327027"/>
    </source>
</evidence>
<evidence type="ECO:0000313" key="6">
    <source>
        <dbReference type="EMBL" id="MEB3346263.1"/>
    </source>
</evidence>
<feature type="domain" description="HTH araC/xylS-type" evidence="5">
    <location>
        <begin position="273"/>
        <end position="374"/>
    </location>
</feature>
<dbReference type="InterPro" id="IPR009057">
    <property type="entry name" value="Homeodomain-like_sf"/>
</dbReference>
<feature type="transmembrane region" description="Helical" evidence="4">
    <location>
        <begin position="36"/>
        <end position="58"/>
    </location>
</feature>
<keyword evidence="4" id="KW-1133">Transmembrane helix</keyword>
<evidence type="ECO:0000256" key="3">
    <source>
        <dbReference type="ARBA" id="ARBA00023163"/>
    </source>
</evidence>
<evidence type="ECO:0000256" key="2">
    <source>
        <dbReference type="ARBA" id="ARBA00023125"/>
    </source>
</evidence>
<dbReference type="PANTHER" id="PTHR43280">
    <property type="entry name" value="ARAC-FAMILY TRANSCRIPTIONAL REGULATOR"/>
    <property type="match status" value="1"/>
</dbReference>
<evidence type="ECO:0000256" key="1">
    <source>
        <dbReference type="ARBA" id="ARBA00023015"/>
    </source>
</evidence>
<keyword evidence="2" id="KW-0238">DNA-binding</keyword>
<dbReference type="PROSITE" id="PS00041">
    <property type="entry name" value="HTH_ARAC_FAMILY_1"/>
    <property type="match status" value="1"/>
</dbReference>
<protein>
    <submittedName>
        <fullName evidence="6">Helix-turn-helix transcriptional regulator</fullName>
    </submittedName>
</protein>
<dbReference type="SUPFAM" id="SSF46689">
    <property type="entry name" value="Homeodomain-like"/>
    <property type="match status" value="1"/>
</dbReference>
<evidence type="ECO:0000259" key="5">
    <source>
        <dbReference type="PROSITE" id="PS01124"/>
    </source>
</evidence>
<feature type="transmembrane region" description="Helical" evidence="4">
    <location>
        <begin position="133"/>
        <end position="156"/>
    </location>
</feature>
<keyword evidence="1" id="KW-0805">Transcription regulation</keyword>
<dbReference type="Proteomes" id="UP001327027">
    <property type="component" value="Unassembled WGS sequence"/>
</dbReference>
<keyword evidence="4" id="KW-0472">Membrane</keyword>
<dbReference type="PROSITE" id="PS01124">
    <property type="entry name" value="HTH_ARAC_FAMILY_2"/>
    <property type="match status" value="1"/>
</dbReference>
<dbReference type="InterPro" id="IPR018062">
    <property type="entry name" value="HTH_AraC-typ_CS"/>
</dbReference>